<keyword evidence="1" id="KW-1133">Transmembrane helix</keyword>
<keyword evidence="3" id="KW-1185">Reference proteome</keyword>
<feature type="transmembrane region" description="Helical" evidence="1">
    <location>
        <begin position="125"/>
        <end position="146"/>
    </location>
</feature>
<keyword evidence="1" id="KW-0472">Membrane</keyword>
<evidence type="ECO:0000313" key="3">
    <source>
        <dbReference type="Proteomes" id="UP001314205"/>
    </source>
</evidence>
<organism evidence="2 3">
    <name type="scientific">Parnassius mnemosyne</name>
    <name type="common">clouded apollo</name>
    <dbReference type="NCBI Taxonomy" id="213953"/>
    <lineage>
        <taxon>Eukaryota</taxon>
        <taxon>Metazoa</taxon>
        <taxon>Ecdysozoa</taxon>
        <taxon>Arthropoda</taxon>
        <taxon>Hexapoda</taxon>
        <taxon>Insecta</taxon>
        <taxon>Pterygota</taxon>
        <taxon>Neoptera</taxon>
        <taxon>Endopterygota</taxon>
        <taxon>Lepidoptera</taxon>
        <taxon>Glossata</taxon>
        <taxon>Ditrysia</taxon>
        <taxon>Papilionoidea</taxon>
        <taxon>Papilionidae</taxon>
        <taxon>Parnassiinae</taxon>
        <taxon>Parnassini</taxon>
        <taxon>Parnassius</taxon>
        <taxon>Driopa</taxon>
    </lineage>
</organism>
<dbReference type="AlphaFoldDB" id="A0AAV1KAF4"/>
<gene>
    <name evidence="2" type="ORF">PARMNEM_LOCUS1276</name>
</gene>
<name>A0AAV1KAF4_9NEOP</name>
<protein>
    <submittedName>
        <fullName evidence="2">Uncharacterized protein</fullName>
    </submittedName>
</protein>
<dbReference type="Proteomes" id="UP001314205">
    <property type="component" value="Unassembled WGS sequence"/>
</dbReference>
<accession>A0AAV1KAF4</accession>
<reference evidence="2 3" key="1">
    <citation type="submission" date="2023-11" db="EMBL/GenBank/DDBJ databases">
        <authorList>
            <person name="Hedman E."/>
            <person name="Englund M."/>
            <person name="Stromberg M."/>
            <person name="Nyberg Akerstrom W."/>
            <person name="Nylinder S."/>
            <person name="Jareborg N."/>
            <person name="Kallberg Y."/>
            <person name="Kronander E."/>
        </authorList>
    </citation>
    <scope>NUCLEOTIDE SEQUENCE [LARGE SCALE GENOMIC DNA]</scope>
</reference>
<keyword evidence="1" id="KW-0812">Transmembrane</keyword>
<comment type="caution">
    <text evidence="2">The sequence shown here is derived from an EMBL/GenBank/DDBJ whole genome shotgun (WGS) entry which is preliminary data.</text>
</comment>
<sequence>MPYFSRITSVKQCCLCVDLKIGCFIIAIIGILDFTDIGLVSLYPICRHSSKQIQSLIRGIVALLAIVANITVVLTSIIFIYGLIKNIAKTAVWFMYAIFFSMVVRILYVILTIISGLFFEGCYLFDWHILHQVIMFFVWFHFLSVVKSYHETM</sequence>
<evidence type="ECO:0000256" key="1">
    <source>
        <dbReference type="SAM" id="Phobius"/>
    </source>
</evidence>
<feature type="transmembrane region" description="Helical" evidence="1">
    <location>
        <begin position="21"/>
        <end position="45"/>
    </location>
</feature>
<dbReference type="EMBL" id="CAVLGL010000002">
    <property type="protein sequence ID" value="CAK1579310.1"/>
    <property type="molecule type" value="Genomic_DNA"/>
</dbReference>
<proteinExistence type="predicted"/>
<feature type="transmembrane region" description="Helical" evidence="1">
    <location>
        <begin position="93"/>
        <end position="119"/>
    </location>
</feature>
<feature type="transmembrane region" description="Helical" evidence="1">
    <location>
        <begin position="57"/>
        <end position="81"/>
    </location>
</feature>
<evidence type="ECO:0000313" key="2">
    <source>
        <dbReference type="EMBL" id="CAK1579310.1"/>
    </source>
</evidence>